<dbReference type="EMBL" id="CAJOBI010006867">
    <property type="protein sequence ID" value="CAF4071430.1"/>
    <property type="molecule type" value="Genomic_DNA"/>
</dbReference>
<dbReference type="PANTHER" id="PTHR46573:SF1">
    <property type="entry name" value="WD REPEAT, SAM AND U-BOX DOMAIN-CONTAINING PROTEIN 1"/>
    <property type="match status" value="1"/>
</dbReference>
<dbReference type="AlphaFoldDB" id="A0A8S2PUB1"/>
<dbReference type="Pfam" id="PF04564">
    <property type="entry name" value="U-box"/>
    <property type="match status" value="1"/>
</dbReference>
<dbReference type="CDD" id="cd16655">
    <property type="entry name" value="RING-Ubox_WDSUB1-like"/>
    <property type="match status" value="1"/>
</dbReference>
<dbReference type="GO" id="GO:0016567">
    <property type="term" value="P:protein ubiquitination"/>
    <property type="evidence" value="ECO:0007669"/>
    <property type="project" value="InterPro"/>
</dbReference>
<feature type="domain" description="U-box" evidence="2">
    <location>
        <begin position="120"/>
        <end position="186"/>
    </location>
</feature>
<dbReference type="Proteomes" id="UP000676336">
    <property type="component" value="Unassembled WGS sequence"/>
</dbReference>
<proteinExistence type="predicted"/>
<dbReference type="PROSITE" id="PS51698">
    <property type="entry name" value="U_BOX"/>
    <property type="match status" value="1"/>
</dbReference>
<accession>A0A8S2PUB1</accession>
<comment type="caution">
    <text evidence="3">The sequence shown here is derived from an EMBL/GenBank/DDBJ whole genome shotgun (WGS) entry which is preliminary data.</text>
</comment>
<dbReference type="InterPro" id="IPR052085">
    <property type="entry name" value="WD-SAM-U-box"/>
</dbReference>
<evidence type="ECO:0000256" key="1">
    <source>
        <dbReference type="SAM" id="MobiDB-lite"/>
    </source>
</evidence>
<dbReference type="PANTHER" id="PTHR46573">
    <property type="entry name" value="WD REPEAT, SAM AND U-BOX DOMAIN-CONTAINING PROTEIN 1"/>
    <property type="match status" value="1"/>
</dbReference>
<dbReference type="GO" id="GO:0004842">
    <property type="term" value="F:ubiquitin-protein transferase activity"/>
    <property type="evidence" value="ECO:0007669"/>
    <property type="project" value="InterPro"/>
</dbReference>
<sequence length="186" mass="21669">MLLQEPDLINLKPPYRKFFLIHHLAFDNSRDAFDQLRESGVMNMTLLTNDQQTASEIALEQNHKEFAAYLESLSPEMRSIREQHEQENRKRNAEKTKQSEVKIKHDEKIEEQIRKADGDNMLACFTCPLTKDIFQDPVVLSDGFTYERAAIQQWLDTGHTRSPMTNIELASVALESLFKNERRIFA</sequence>
<dbReference type="InterPro" id="IPR003613">
    <property type="entry name" value="Ubox_domain"/>
</dbReference>
<evidence type="ECO:0000259" key="2">
    <source>
        <dbReference type="PROSITE" id="PS51698"/>
    </source>
</evidence>
<evidence type="ECO:0000313" key="4">
    <source>
        <dbReference type="Proteomes" id="UP000676336"/>
    </source>
</evidence>
<name>A0A8S2PUB1_9BILA</name>
<reference evidence="3" key="1">
    <citation type="submission" date="2021-02" db="EMBL/GenBank/DDBJ databases">
        <authorList>
            <person name="Nowell W R."/>
        </authorList>
    </citation>
    <scope>NUCLEOTIDE SEQUENCE</scope>
</reference>
<protein>
    <recommendedName>
        <fullName evidence="2">U-box domain-containing protein</fullName>
    </recommendedName>
</protein>
<gene>
    <name evidence="3" type="ORF">SMN809_LOCUS15766</name>
</gene>
<evidence type="ECO:0000313" key="3">
    <source>
        <dbReference type="EMBL" id="CAF4071430.1"/>
    </source>
</evidence>
<dbReference type="SMART" id="SM00504">
    <property type="entry name" value="Ubox"/>
    <property type="match status" value="1"/>
</dbReference>
<organism evidence="3 4">
    <name type="scientific">Rotaria magnacalcarata</name>
    <dbReference type="NCBI Taxonomy" id="392030"/>
    <lineage>
        <taxon>Eukaryota</taxon>
        <taxon>Metazoa</taxon>
        <taxon>Spiralia</taxon>
        <taxon>Gnathifera</taxon>
        <taxon>Rotifera</taxon>
        <taxon>Eurotatoria</taxon>
        <taxon>Bdelloidea</taxon>
        <taxon>Philodinida</taxon>
        <taxon>Philodinidae</taxon>
        <taxon>Rotaria</taxon>
    </lineage>
</organism>
<dbReference type="SUPFAM" id="SSF57850">
    <property type="entry name" value="RING/U-box"/>
    <property type="match status" value="1"/>
</dbReference>
<feature type="region of interest" description="Disordered" evidence="1">
    <location>
        <begin position="81"/>
        <end position="100"/>
    </location>
</feature>
<dbReference type="InterPro" id="IPR013083">
    <property type="entry name" value="Znf_RING/FYVE/PHD"/>
</dbReference>
<dbReference type="Gene3D" id="3.30.40.10">
    <property type="entry name" value="Zinc/RING finger domain, C3HC4 (zinc finger)"/>
    <property type="match status" value="1"/>
</dbReference>